<keyword evidence="2" id="KW-1185">Reference proteome</keyword>
<sequence length="82" mass="9420">MLTCGLFWRTNYEQVLSQCGQNPRNELTVSQSTDAQLNQMFQRIFQPKSVWSMAELGGIKLQTGISFCWAEEDTNSMSHLRT</sequence>
<dbReference type="Proteomes" id="UP001054945">
    <property type="component" value="Unassembled WGS sequence"/>
</dbReference>
<protein>
    <submittedName>
        <fullName evidence="1">Uncharacterized protein</fullName>
    </submittedName>
</protein>
<organism evidence="1 2">
    <name type="scientific">Caerostris extrusa</name>
    <name type="common">Bark spider</name>
    <name type="synonym">Caerostris bankana</name>
    <dbReference type="NCBI Taxonomy" id="172846"/>
    <lineage>
        <taxon>Eukaryota</taxon>
        <taxon>Metazoa</taxon>
        <taxon>Ecdysozoa</taxon>
        <taxon>Arthropoda</taxon>
        <taxon>Chelicerata</taxon>
        <taxon>Arachnida</taxon>
        <taxon>Araneae</taxon>
        <taxon>Araneomorphae</taxon>
        <taxon>Entelegynae</taxon>
        <taxon>Araneoidea</taxon>
        <taxon>Araneidae</taxon>
        <taxon>Caerostris</taxon>
    </lineage>
</organism>
<comment type="caution">
    <text evidence="1">The sequence shown here is derived from an EMBL/GenBank/DDBJ whole genome shotgun (WGS) entry which is preliminary data.</text>
</comment>
<reference evidence="1 2" key="1">
    <citation type="submission" date="2021-06" db="EMBL/GenBank/DDBJ databases">
        <title>Caerostris extrusa draft genome.</title>
        <authorList>
            <person name="Kono N."/>
            <person name="Arakawa K."/>
        </authorList>
    </citation>
    <scope>NUCLEOTIDE SEQUENCE [LARGE SCALE GENOMIC DNA]</scope>
</reference>
<evidence type="ECO:0000313" key="2">
    <source>
        <dbReference type="Proteomes" id="UP001054945"/>
    </source>
</evidence>
<gene>
    <name evidence="1" type="ORF">CEXT_650511</name>
</gene>
<evidence type="ECO:0000313" key="1">
    <source>
        <dbReference type="EMBL" id="GIX76462.1"/>
    </source>
</evidence>
<dbReference type="EMBL" id="BPLR01020254">
    <property type="protein sequence ID" value="GIX76462.1"/>
    <property type="molecule type" value="Genomic_DNA"/>
</dbReference>
<dbReference type="AlphaFoldDB" id="A0AAV4MVD1"/>
<proteinExistence type="predicted"/>
<name>A0AAV4MVD1_CAEEX</name>
<accession>A0AAV4MVD1</accession>